<dbReference type="PATRIC" id="fig|999408.3.peg.3252"/>
<comment type="caution">
    <text evidence="1">The sequence shown here is derived from an EMBL/GenBank/DDBJ whole genome shotgun (WGS) entry which is preliminary data.</text>
</comment>
<dbReference type="HOGENOM" id="CLU_129757_0_0_9"/>
<gene>
    <name evidence="1" type="ORF">HMPREF1090_03014</name>
</gene>
<dbReference type="RefSeq" id="WP_002593396.1">
    <property type="nucleotide sequence ID" value="NZ_KB850977.1"/>
</dbReference>
<evidence type="ECO:0000313" key="1">
    <source>
        <dbReference type="EMBL" id="ENZ13281.1"/>
    </source>
</evidence>
<evidence type="ECO:0008006" key="3">
    <source>
        <dbReference type="Google" id="ProtNLM"/>
    </source>
</evidence>
<sequence length="141" mass="15422">MTSDQKTKIAELRAAGFGYANIANTLGLTKNQVVSFCHRNGLAGEKSTQATKDKPEIGVCKNCGKPIVQVPGRKQIKFCSDECCQNWWNAHPEAVKRRAGAVYSFTCAHCGKPFTAYGNRSRKYCSHACYIAGRFGGDGHE</sequence>
<accession>A0A0E2H9Z1</accession>
<name>A0A0E2H9Z1_9FIRM</name>
<protein>
    <recommendedName>
        <fullName evidence="3">RNA polymerase subunit sigma-70</fullName>
    </recommendedName>
</protein>
<organism evidence="1 2">
    <name type="scientific">[Clostridium] clostridioforme 90A8</name>
    <dbReference type="NCBI Taxonomy" id="999408"/>
    <lineage>
        <taxon>Bacteria</taxon>
        <taxon>Bacillati</taxon>
        <taxon>Bacillota</taxon>
        <taxon>Clostridia</taxon>
        <taxon>Lachnospirales</taxon>
        <taxon>Lachnospiraceae</taxon>
        <taxon>Enterocloster</taxon>
    </lineage>
</organism>
<proteinExistence type="predicted"/>
<dbReference type="EMBL" id="AGYR01000034">
    <property type="protein sequence ID" value="ENZ13281.1"/>
    <property type="molecule type" value="Genomic_DNA"/>
</dbReference>
<dbReference type="AlphaFoldDB" id="A0A0E2H9Z1"/>
<evidence type="ECO:0000313" key="2">
    <source>
        <dbReference type="Proteomes" id="UP000013085"/>
    </source>
</evidence>
<reference evidence="1 2" key="1">
    <citation type="submission" date="2013-01" db="EMBL/GenBank/DDBJ databases">
        <title>The Genome Sequence of Clostridium clostridioforme 90A8.</title>
        <authorList>
            <consortium name="The Broad Institute Genome Sequencing Platform"/>
            <person name="Earl A."/>
            <person name="Ward D."/>
            <person name="Feldgarden M."/>
            <person name="Gevers D."/>
            <person name="Courvalin P."/>
            <person name="Lambert T."/>
            <person name="Walker B."/>
            <person name="Young S.K."/>
            <person name="Zeng Q."/>
            <person name="Gargeya S."/>
            <person name="Fitzgerald M."/>
            <person name="Haas B."/>
            <person name="Abouelleil A."/>
            <person name="Alvarado L."/>
            <person name="Arachchi H.M."/>
            <person name="Berlin A.M."/>
            <person name="Chapman S.B."/>
            <person name="Dewar J."/>
            <person name="Goldberg J."/>
            <person name="Griggs A."/>
            <person name="Gujja S."/>
            <person name="Hansen M."/>
            <person name="Howarth C."/>
            <person name="Imamovic A."/>
            <person name="Larimer J."/>
            <person name="McCowan C."/>
            <person name="Murphy C."/>
            <person name="Neiman D."/>
            <person name="Pearson M."/>
            <person name="Priest M."/>
            <person name="Roberts A."/>
            <person name="Saif S."/>
            <person name="Shea T."/>
            <person name="Sisk P."/>
            <person name="Sykes S."/>
            <person name="Wortman J."/>
            <person name="Nusbaum C."/>
            <person name="Birren B."/>
        </authorList>
    </citation>
    <scope>NUCLEOTIDE SEQUENCE [LARGE SCALE GENOMIC DNA]</scope>
    <source>
        <strain evidence="1 2">90A8</strain>
    </source>
</reference>
<dbReference type="Proteomes" id="UP000013085">
    <property type="component" value="Unassembled WGS sequence"/>
</dbReference>